<evidence type="ECO:0000313" key="1">
    <source>
        <dbReference type="EMBL" id="NMG20840.1"/>
    </source>
</evidence>
<comment type="caution">
    <text evidence="1">The sequence shown here is derived from an EMBL/GenBank/DDBJ whole genome shotgun (WGS) entry which is preliminary data.</text>
</comment>
<accession>A0ABX1PBD7</accession>
<reference evidence="1 2" key="1">
    <citation type="submission" date="2018-06" db="EMBL/GenBank/DDBJ databases">
        <title>Comparative genomics of Brasilonema spp. strains.</title>
        <authorList>
            <person name="Alvarenga D.O."/>
            <person name="Fiore M.F."/>
            <person name="Varani A.M."/>
        </authorList>
    </citation>
    <scope>NUCLEOTIDE SEQUENCE [LARGE SCALE GENOMIC DNA]</scope>
    <source>
        <strain evidence="1 2">SPC951</strain>
    </source>
</reference>
<organism evidence="1 2">
    <name type="scientific">Brasilonema bromeliae SPC951</name>
    <dbReference type="NCBI Taxonomy" id="385972"/>
    <lineage>
        <taxon>Bacteria</taxon>
        <taxon>Bacillati</taxon>
        <taxon>Cyanobacteriota</taxon>
        <taxon>Cyanophyceae</taxon>
        <taxon>Nostocales</taxon>
        <taxon>Scytonemataceae</taxon>
        <taxon>Brasilonema</taxon>
        <taxon>Bromeliae group (in: Brasilonema)</taxon>
    </lineage>
</organism>
<protein>
    <submittedName>
        <fullName evidence="1">Uncharacterized protein</fullName>
    </submittedName>
</protein>
<evidence type="ECO:0000313" key="2">
    <source>
        <dbReference type="Proteomes" id="UP000718564"/>
    </source>
</evidence>
<proteinExistence type="predicted"/>
<name>A0ABX1PBD7_9CYAN</name>
<gene>
    <name evidence="1" type="ORF">DP116_15770</name>
</gene>
<sequence>MHRGVGNTVRNTARVLPKKQKCVGWVEERNPTFGTLCWVSLRSTQPTNILNCGHSVNYLCCNTVGDKTKTVIRMAM</sequence>
<dbReference type="Proteomes" id="UP000718564">
    <property type="component" value="Unassembled WGS sequence"/>
</dbReference>
<dbReference type="EMBL" id="QMEB01000117">
    <property type="protein sequence ID" value="NMG20840.1"/>
    <property type="molecule type" value="Genomic_DNA"/>
</dbReference>
<keyword evidence="2" id="KW-1185">Reference proteome</keyword>